<accession>A0A5C3FKB6</accession>
<dbReference type="Proteomes" id="UP000325008">
    <property type="component" value="Unassembled WGS sequence"/>
</dbReference>
<dbReference type="AlphaFoldDB" id="A0A5C3FKB6"/>
<evidence type="ECO:0000256" key="1">
    <source>
        <dbReference type="SAM" id="MobiDB-lite"/>
    </source>
</evidence>
<reference evidence="2" key="1">
    <citation type="submission" date="2018-03" db="EMBL/GenBank/DDBJ databases">
        <authorList>
            <person name="Guldener U."/>
        </authorList>
    </citation>
    <scope>NUCLEOTIDE SEQUENCE [LARGE SCALE GENOMIC DNA]</scope>
    <source>
        <strain evidence="2">ATCC34888</strain>
    </source>
</reference>
<proteinExistence type="predicted"/>
<dbReference type="EMBL" id="OOIQ01000003">
    <property type="protein sequence ID" value="SPO43869.1"/>
    <property type="molecule type" value="Genomic_DNA"/>
</dbReference>
<evidence type="ECO:0000313" key="3">
    <source>
        <dbReference type="Proteomes" id="UP000325008"/>
    </source>
</evidence>
<gene>
    <name evidence="2" type="ORF">PSANT_01554</name>
</gene>
<feature type="region of interest" description="Disordered" evidence="1">
    <location>
        <begin position="1"/>
        <end position="44"/>
    </location>
</feature>
<feature type="region of interest" description="Disordered" evidence="1">
    <location>
        <begin position="75"/>
        <end position="110"/>
    </location>
</feature>
<protein>
    <submittedName>
        <fullName evidence="2">Uncharacterized protein</fullName>
    </submittedName>
</protein>
<organism evidence="2 3">
    <name type="scientific">Pseudozyma antarctica</name>
    <name type="common">Yeast</name>
    <name type="synonym">Candida antarctica</name>
    <dbReference type="NCBI Taxonomy" id="84753"/>
    <lineage>
        <taxon>Eukaryota</taxon>
        <taxon>Fungi</taxon>
        <taxon>Dikarya</taxon>
        <taxon>Basidiomycota</taxon>
        <taxon>Ustilaginomycotina</taxon>
        <taxon>Ustilaginomycetes</taxon>
        <taxon>Ustilaginales</taxon>
        <taxon>Ustilaginaceae</taxon>
        <taxon>Moesziomyces</taxon>
    </lineage>
</organism>
<keyword evidence="3" id="KW-1185">Reference proteome</keyword>
<evidence type="ECO:0000313" key="2">
    <source>
        <dbReference type="EMBL" id="SPO43869.1"/>
    </source>
</evidence>
<sequence>MSASSTSPILQFQGKGVVGNGDDAKSQIGRNGGAVNAEGDRKVSEKCHVSGGHQCSVDRRKGTAAHVEIVPMRAKAWHVRDGGSRARSAKPGQERAKKHSTTNGARDPVV</sequence>
<feature type="compositionally biased region" description="Polar residues" evidence="1">
    <location>
        <begin position="1"/>
        <end position="10"/>
    </location>
</feature>
<comment type="caution">
    <text evidence="2">The sequence shown here is derived from an EMBL/GenBank/DDBJ whole genome shotgun (WGS) entry which is preliminary data.</text>
</comment>
<name>A0A5C3FKB6_PSEA2</name>